<evidence type="ECO:0000313" key="2">
    <source>
        <dbReference type="EMBL" id="SET60843.1"/>
    </source>
</evidence>
<dbReference type="EMBL" id="FOHO01000007">
    <property type="protein sequence ID" value="SET60843.1"/>
    <property type="molecule type" value="Genomic_DNA"/>
</dbReference>
<protein>
    <submittedName>
        <fullName evidence="2">Divalent cation tolerance protein</fullName>
    </submittedName>
</protein>
<name>A0A1I0FRB7_9RHOB</name>
<dbReference type="PANTHER" id="PTHR23419:SF8">
    <property type="entry name" value="FI09726P"/>
    <property type="match status" value="1"/>
</dbReference>
<dbReference type="InterPro" id="IPR004323">
    <property type="entry name" value="Ion_tolerance_CutA"/>
</dbReference>
<dbReference type="GO" id="GO:0005507">
    <property type="term" value="F:copper ion binding"/>
    <property type="evidence" value="ECO:0007669"/>
    <property type="project" value="TreeGrafter"/>
</dbReference>
<reference evidence="2 3" key="1">
    <citation type="submission" date="2016-10" db="EMBL/GenBank/DDBJ databases">
        <authorList>
            <person name="de Groot N.N."/>
        </authorList>
    </citation>
    <scope>NUCLEOTIDE SEQUENCE [LARGE SCALE GENOMIC DNA]</scope>
    <source>
        <strain evidence="2 3">DSM 17862</strain>
    </source>
</reference>
<dbReference type="STRING" id="364199.SAMN04489858_10722"/>
<evidence type="ECO:0000256" key="1">
    <source>
        <dbReference type="ARBA" id="ARBA00010169"/>
    </source>
</evidence>
<proteinExistence type="inferred from homology"/>
<organism evidence="2 3">
    <name type="scientific">Paracoccus homiensis</name>
    <dbReference type="NCBI Taxonomy" id="364199"/>
    <lineage>
        <taxon>Bacteria</taxon>
        <taxon>Pseudomonadati</taxon>
        <taxon>Pseudomonadota</taxon>
        <taxon>Alphaproteobacteria</taxon>
        <taxon>Rhodobacterales</taxon>
        <taxon>Paracoccaceae</taxon>
        <taxon>Paracoccus</taxon>
    </lineage>
</organism>
<comment type="similarity">
    <text evidence="1">Belongs to the CutA family.</text>
</comment>
<dbReference type="PANTHER" id="PTHR23419">
    <property type="entry name" value="DIVALENT CATION TOLERANCE CUTA-RELATED"/>
    <property type="match status" value="1"/>
</dbReference>
<dbReference type="InterPro" id="IPR011322">
    <property type="entry name" value="N-reg_PII-like_a/b"/>
</dbReference>
<dbReference type="SUPFAM" id="SSF54913">
    <property type="entry name" value="GlnB-like"/>
    <property type="match status" value="1"/>
</dbReference>
<sequence>MMLHVTTTCPDLDSARSLARAALDARLAACANIKPGLVSLFHWQGRIEEEAEVQLVLKTSDLRRAGLVALIEAQHPYDVPVITWDAVATTQAAADWLLAETL</sequence>
<dbReference type="Pfam" id="PF03091">
    <property type="entry name" value="CutA1"/>
    <property type="match status" value="1"/>
</dbReference>
<dbReference type="Proteomes" id="UP000199180">
    <property type="component" value="Unassembled WGS sequence"/>
</dbReference>
<dbReference type="RefSeq" id="WP_245739426.1">
    <property type="nucleotide sequence ID" value="NZ_CP177219.1"/>
</dbReference>
<keyword evidence="3" id="KW-1185">Reference proteome</keyword>
<dbReference type="GO" id="GO:0010038">
    <property type="term" value="P:response to metal ion"/>
    <property type="evidence" value="ECO:0007669"/>
    <property type="project" value="InterPro"/>
</dbReference>
<gene>
    <name evidence="2" type="ORF">SAMN04489858_10722</name>
</gene>
<dbReference type="Gene3D" id="3.30.70.120">
    <property type="match status" value="1"/>
</dbReference>
<evidence type="ECO:0000313" key="3">
    <source>
        <dbReference type="Proteomes" id="UP000199180"/>
    </source>
</evidence>
<accession>A0A1I0FRB7</accession>
<dbReference type="InterPro" id="IPR015867">
    <property type="entry name" value="N-reg_PII/ATP_PRibTrfase_C"/>
</dbReference>
<dbReference type="AlphaFoldDB" id="A0A1I0FRB7"/>